<dbReference type="Proteomes" id="UP001054945">
    <property type="component" value="Unassembled WGS sequence"/>
</dbReference>
<accession>A0AAV4QFN7</accession>
<comment type="caution">
    <text evidence="2">The sequence shown here is derived from an EMBL/GenBank/DDBJ whole genome shotgun (WGS) entry which is preliminary data.</text>
</comment>
<dbReference type="PRINTS" id="PR00947">
    <property type="entry name" value="CUTICLE"/>
</dbReference>
<evidence type="ECO:0000256" key="1">
    <source>
        <dbReference type="PROSITE-ProRule" id="PRU00497"/>
    </source>
</evidence>
<dbReference type="PANTHER" id="PTHR10380">
    <property type="entry name" value="CUTICLE PROTEIN"/>
    <property type="match status" value="1"/>
</dbReference>
<dbReference type="GO" id="GO:0062129">
    <property type="term" value="C:chitin-based extracellular matrix"/>
    <property type="evidence" value="ECO:0007669"/>
    <property type="project" value="TreeGrafter"/>
</dbReference>
<dbReference type="PROSITE" id="PS51155">
    <property type="entry name" value="CHIT_BIND_RR_2"/>
    <property type="match status" value="1"/>
</dbReference>
<evidence type="ECO:0000313" key="3">
    <source>
        <dbReference type="Proteomes" id="UP001054945"/>
    </source>
</evidence>
<dbReference type="AlphaFoldDB" id="A0AAV4QFN7"/>
<dbReference type="Pfam" id="PF00379">
    <property type="entry name" value="Chitin_bind_4"/>
    <property type="match status" value="1"/>
</dbReference>
<proteinExistence type="predicted"/>
<evidence type="ECO:0000313" key="2">
    <source>
        <dbReference type="EMBL" id="GIY06911.1"/>
    </source>
</evidence>
<gene>
    <name evidence="2" type="primary">CU109_0</name>
    <name evidence="2" type="ORF">CEXT_60211</name>
</gene>
<name>A0AAV4QFN7_CAEEX</name>
<keyword evidence="1" id="KW-0193">Cuticle</keyword>
<dbReference type="GO" id="GO:0008010">
    <property type="term" value="F:structural constituent of chitin-based larval cuticle"/>
    <property type="evidence" value="ECO:0007669"/>
    <property type="project" value="TreeGrafter"/>
</dbReference>
<keyword evidence="3" id="KW-1185">Reference proteome</keyword>
<sequence length="203" mass="22046">MERDEKEGKTVHPPAVPFSVRKETSLRDGELSCLDCAINPKSENFPAMIAKVILVAALAVVSLAQHYGAPAPSYGGSYEEKYAPQPYDFGYETNDDYGTTTFRKESGDGHGRVQGSYGYKDLHGIERVVEYVADEHGYRAEIKTNEPGTESQNPADVILHANPVVVDQPKAYGAPAPAYSAPLTLCCPSTPLCRPLPTLDTKL</sequence>
<organism evidence="2 3">
    <name type="scientific">Caerostris extrusa</name>
    <name type="common">Bark spider</name>
    <name type="synonym">Caerostris bankana</name>
    <dbReference type="NCBI Taxonomy" id="172846"/>
    <lineage>
        <taxon>Eukaryota</taxon>
        <taxon>Metazoa</taxon>
        <taxon>Ecdysozoa</taxon>
        <taxon>Arthropoda</taxon>
        <taxon>Chelicerata</taxon>
        <taxon>Arachnida</taxon>
        <taxon>Araneae</taxon>
        <taxon>Araneomorphae</taxon>
        <taxon>Entelegynae</taxon>
        <taxon>Araneoidea</taxon>
        <taxon>Araneidae</taxon>
        <taxon>Caerostris</taxon>
    </lineage>
</organism>
<dbReference type="InterPro" id="IPR000618">
    <property type="entry name" value="Insect_cuticle"/>
</dbReference>
<reference evidence="2 3" key="1">
    <citation type="submission" date="2021-06" db="EMBL/GenBank/DDBJ databases">
        <title>Caerostris extrusa draft genome.</title>
        <authorList>
            <person name="Kono N."/>
            <person name="Arakawa K."/>
        </authorList>
    </citation>
    <scope>NUCLEOTIDE SEQUENCE [LARGE SCALE GENOMIC DNA]</scope>
</reference>
<dbReference type="InterPro" id="IPR050468">
    <property type="entry name" value="Cuticle_Struct_Prot"/>
</dbReference>
<dbReference type="EMBL" id="BPLR01006016">
    <property type="protein sequence ID" value="GIY06911.1"/>
    <property type="molecule type" value="Genomic_DNA"/>
</dbReference>
<protein>
    <submittedName>
        <fullName evidence="2">Cuticle protein 10.9</fullName>
    </submittedName>
</protein>